<dbReference type="PANTHER" id="PTHR38731:SF3">
    <property type="entry name" value="BLL6125 PROTEIN"/>
    <property type="match status" value="1"/>
</dbReference>
<dbReference type="Pfam" id="PF04773">
    <property type="entry name" value="FecR"/>
    <property type="match status" value="1"/>
</dbReference>
<dbReference type="PANTHER" id="PTHR38731">
    <property type="entry name" value="LIPL45-RELATED LIPOPROTEIN-RELATED"/>
    <property type="match status" value="1"/>
</dbReference>
<dbReference type="InterPro" id="IPR006860">
    <property type="entry name" value="FecR"/>
</dbReference>
<gene>
    <name evidence="2" type="ORF">GO485_11000</name>
</gene>
<feature type="domain" description="FecR protein" evidence="1">
    <location>
        <begin position="139"/>
        <end position="242"/>
    </location>
</feature>
<accession>A0ABX6FPV0</accession>
<protein>
    <recommendedName>
        <fullName evidence="1">FecR protein domain-containing protein</fullName>
    </recommendedName>
</protein>
<dbReference type="Gene3D" id="2.60.120.1440">
    <property type="match status" value="1"/>
</dbReference>
<evidence type="ECO:0000313" key="3">
    <source>
        <dbReference type="Proteomes" id="UP000437862"/>
    </source>
</evidence>
<name>A0ABX6FPV0_9BURK</name>
<dbReference type="Proteomes" id="UP000437862">
    <property type="component" value="Chromosome"/>
</dbReference>
<evidence type="ECO:0000259" key="1">
    <source>
        <dbReference type="Pfam" id="PF04773"/>
    </source>
</evidence>
<reference evidence="2 3" key="1">
    <citation type="submission" date="2019-12" db="EMBL/GenBank/DDBJ databases">
        <title>Draft Genome Sequences of Six Type Strains of the Genus Massilia.</title>
        <authorList>
            <person name="Miess H."/>
            <person name="Frediansyah A."/>
            <person name="Goeker M."/>
            <person name="Gross H."/>
        </authorList>
    </citation>
    <scope>NUCLEOTIDE SEQUENCE [LARGE SCALE GENOMIC DNA]</scope>
    <source>
        <strain evidence="2 3">DSM 26639</strain>
    </source>
</reference>
<evidence type="ECO:0000313" key="2">
    <source>
        <dbReference type="EMBL" id="QGZ39521.1"/>
    </source>
</evidence>
<keyword evidence="3" id="KW-1185">Reference proteome</keyword>
<dbReference type="EMBL" id="CP046904">
    <property type="protein sequence ID" value="QGZ39521.1"/>
    <property type="molecule type" value="Genomic_DNA"/>
</dbReference>
<proteinExistence type="predicted"/>
<sequence length="521" mass="55045">MHDLSVYRHRKKLGKDCARGKQRCAQASKMVRFRNNDGHGGANSIQCENMGQARHCFSPFLRYCFSFTLSRVNQGVFMSQLLNLSAWRRARGVIAGAAVLALCAGSAYAGEAGRVVFVSGDASNGRARVSLNDVISEGDELATGTDGYIYLKTIDDGLLILRPATRARIVTYHVDTVNPANTQVKLELLSGVARSVSGKAVKQARQNFRFNTPVAAIGVRGTDFTVYTDQDVSNVAVLSGAIVMSGFAGACQPSGTGPCEHDASRELAAGQAGQVLQVRKGQAVPRMMSGVSVSPDTAAPPRNDEPVKVSVETSLDPVKSSALLQEGLVVRPTVVPPATIGPSDPVVVAQPPLPPAELTWGRWADIGTRAATIDTAAAAASGAERIGSNSYYALYRSTGGQVPMPQEGTAGFALRSAEAVVYNSTAMTETFAKVENGQLSVDFGKRTFTTSLDLVHKNTTYALQANGTVTPTGLLNGGPQFINNTNMAVTGALGGENNAAYIFSGRLDSKQTVNGVTHWTR</sequence>
<organism evidence="2 3">
    <name type="scientific">Pseudoduganella flava</name>
    <dbReference type="NCBI Taxonomy" id="871742"/>
    <lineage>
        <taxon>Bacteria</taxon>
        <taxon>Pseudomonadati</taxon>
        <taxon>Pseudomonadota</taxon>
        <taxon>Betaproteobacteria</taxon>
        <taxon>Burkholderiales</taxon>
        <taxon>Oxalobacteraceae</taxon>
        <taxon>Telluria group</taxon>
        <taxon>Pseudoduganella</taxon>
    </lineage>
</organism>